<evidence type="ECO:0000313" key="1">
    <source>
        <dbReference type="EMBL" id="CAD8136360.1"/>
    </source>
</evidence>
<dbReference type="AlphaFoldDB" id="A0A8S1SAF3"/>
<protein>
    <submittedName>
        <fullName evidence="1">Uncharacterized protein</fullName>
    </submittedName>
</protein>
<dbReference type="EMBL" id="CAJJDO010000005">
    <property type="protein sequence ID" value="CAD8136360.1"/>
    <property type="molecule type" value="Genomic_DNA"/>
</dbReference>
<evidence type="ECO:0000313" key="2">
    <source>
        <dbReference type="Proteomes" id="UP000689195"/>
    </source>
</evidence>
<dbReference type="Proteomes" id="UP000689195">
    <property type="component" value="Unassembled WGS sequence"/>
</dbReference>
<sequence>MGAVCRYQQQGSETYQNQEIQGFLPISKELKPKSINNSIKHDLKAKYQEIDCHICNRPQMIENASQTQLSFYNITQFATLKKNKSKPQKNKKKQKSKDKLIFDNFKTNKQCSVSQSSQTQNKLQKYQTCKNQVKEKQQDSQQYVVMINSQIQSISNNVCQKQIKN</sequence>
<organism evidence="1 2">
    <name type="scientific">Paramecium pentaurelia</name>
    <dbReference type="NCBI Taxonomy" id="43138"/>
    <lineage>
        <taxon>Eukaryota</taxon>
        <taxon>Sar</taxon>
        <taxon>Alveolata</taxon>
        <taxon>Ciliophora</taxon>
        <taxon>Intramacronucleata</taxon>
        <taxon>Oligohymenophorea</taxon>
        <taxon>Peniculida</taxon>
        <taxon>Parameciidae</taxon>
        <taxon>Paramecium</taxon>
    </lineage>
</organism>
<accession>A0A8S1SAF3</accession>
<name>A0A8S1SAF3_9CILI</name>
<proteinExistence type="predicted"/>
<dbReference type="OrthoDB" id="311850at2759"/>
<gene>
    <name evidence="1" type="ORF">PPENT_87.1.T0050111</name>
</gene>
<comment type="caution">
    <text evidence="1">The sequence shown here is derived from an EMBL/GenBank/DDBJ whole genome shotgun (WGS) entry which is preliminary data.</text>
</comment>
<reference evidence="1" key="1">
    <citation type="submission" date="2021-01" db="EMBL/GenBank/DDBJ databases">
        <authorList>
            <consortium name="Genoscope - CEA"/>
            <person name="William W."/>
        </authorList>
    </citation>
    <scope>NUCLEOTIDE SEQUENCE</scope>
</reference>
<keyword evidence="2" id="KW-1185">Reference proteome</keyword>